<dbReference type="InterPro" id="IPR011707">
    <property type="entry name" value="Cu-oxidase-like_N"/>
</dbReference>
<dbReference type="EMBL" id="SNWR01000002">
    <property type="protein sequence ID" value="TDO32511.1"/>
    <property type="molecule type" value="Genomic_DNA"/>
</dbReference>
<dbReference type="PANTHER" id="PTHR11709">
    <property type="entry name" value="MULTI-COPPER OXIDASE"/>
    <property type="match status" value="1"/>
</dbReference>
<evidence type="ECO:0000259" key="7">
    <source>
        <dbReference type="Pfam" id="PF07732"/>
    </source>
</evidence>
<dbReference type="AlphaFoldDB" id="A0A4R6JC58"/>
<dbReference type="PROSITE" id="PS00080">
    <property type="entry name" value="MULTICOPPER_OXIDASE2"/>
    <property type="match status" value="1"/>
</dbReference>
<keyword evidence="1" id="KW-0479">Metal-binding</keyword>
<dbReference type="InterPro" id="IPR011706">
    <property type="entry name" value="Cu-oxidase_C"/>
</dbReference>
<reference evidence="8 9" key="1">
    <citation type="submission" date="2019-03" db="EMBL/GenBank/DDBJ databases">
        <title>Sequencing the genomes of 1000 actinobacteria strains.</title>
        <authorList>
            <person name="Klenk H.-P."/>
        </authorList>
    </citation>
    <scope>NUCLEOTIDE SEQUENCE [LARGE SCALE GENOMIC DNA]</scope>
    <source>
        <strain evidence="8 9">DSM 43805</strain>
    </source>
</reference>
<dbReference type="InterPro" id="IPR002355">
    <property type="entry name" value="Cu_oxidase_Cu_BS"/>
</dbReference>
<feature type="transmembrane region" description="Helical" evidence="5">
    <location>
        <begin position="6"/>
        <end position="24"/>
    </location>
</feature>
<dbReference type="SUPFAM" id="SSF49503">
    <property type="entry name" value="Cupredoxins"/>
    <property type="match status" value="3"/>
</dbReference>
<dbReference type="Gene3D" id="2.60.40.420">
    <property type="entry name" value="Cupredoxins - blue copper proteins"/>
    <property type="match status" value="3"/>
</dbReference>
<feature type="transmembrane region" description="Helical" evidence="5">
    <location>
        <begin position="138"/>
        <end position="157"/>
    </location>
</feature>
<evidence type="ECO:0000256" key="4">
    <source>
        <dbReference type="SAM" id="MobiDB-lite"/>
    </source>
</evidence>
<evidence type="ECO:0000256" key="1">
    <source>
        <dbReference type="ARBA" id="ARBA00022723"/>
    </source>
</evidence>
<evidence type="ECO:0000256" key="3">
    <source>
        <dbReference type="ARBA" id="ARBA00023008"/>
    </source>
</evidence>
<dbReference type="InterPro" id="IPR008972">
    <property type="entry name" value="Cupredoxin"/>
</dbReference>
<keyword evidence="5" id="KW-0472">Membrane</keyword>
<evidence type="ECO:0000313" key="8">
    <source>
        <dbReference type="EMBL" id="TDO32511.1"/>
    </source>
</evidence>
<keyword evidence="3" id="KW-0186">Copper</keyword>
<keyword evidence="5" id="KW-0812">Transmembrane</keyword>
<keyword evidence="2" id="KW-0560">Oxidoreductase</keyword>
<evidence type="ECO:0000259" key="6">
    <source>
        <dbReference type="Pfam" id="PF07731"/>
    </source>
</evidence>
<dbReference type="Pfam" id="PF07731">
    <property type="entry name" value="Cu-oxidase_2"/>
    <property type="match status" value="1"/>
</dbReference>
<gene>
    <name evidence="8" type="ORF">C8E87_7975</name>
</gene>
<dbReference type="OrthoDB" id="345021at2"/>
<keyword evidence="5" id="KW-1133">Transmembrane helix</keyword>
<accession>A0A4R6JC58</accession>
<feature type="transmembrane region" description="Helical" evidence="5">
    <location>
        <begin position="169"/>
        <end position="189"/>
    </location>
</feature>
<dbReference type="PANTHER" id="PTHR11709:SF394">
    <property type="entry name" value="FI03373P-RELATED"/>
    <property type="match status" value="1"/>
</dbReference>
<organism evidence="8 9">
    <name type="scientific">Paractinoplanes brasiliensis</name>
    <dbReference type="NCBI Taxonomy" id="52695"/>
    <lineage>
        <taxon>Bacteria</taxon>
        <taxon>Bacillati</taxon>
        <taxon>Actinomycetota</taxon>
        <taxon>Actinomycetes</taxon>
        <taxon>Micromonosporales</taxon>
        <taxon>Micromonosporaceae</taxon>
        <taxon>Paractinoplanes</taxon>
    </lineage>
</organism>
<dbReference type="RefSeq" id="WP_133878468.1">
    <property type="nucleotide sequence ID" value="NZ_BOMD01000033.1"/>
</dbReference>
<dbReference type="Pfam" id="PF07732">
    <property type="entry name" value="Cu-oxidase_3"/>
    <property type="match status" value="1"/>
</dbReference>
<sequence>MTTGSLLVVDLLIAVLVAAAWLGAGATAAAGRVRAALGLTGLALVATAVRALTIGGLARAGWWFAAEKVVVAAPLLLAGTVVAVIALLRDRAPVSGTGHAVDPSGRRLAPVALLFAGYTSAASLLVSLLHGYPVSGGVALFAVAGVAAATAVTWRTLGTRPSPVMSRAAVVVAVGALVAGTALATAGGATSTTQHQHNPATEAGAAAASYQHEPLPPAGKAASGPHRKPLTETGKAGSSARHEPVSGADVNGPTRRFTLTAGTARIEAGGAEVDAWAFNGQVPGPEIAATVGDLIEVTLRNRDIDRGVTLHWHGYDVPNDQDGVPGVTQDAVLPGREFVYRFRADQAGTYWYHTHSVSDVGVRMGLYGVLVVRPRPAGGVEVTVPVHTLAGHLLPAPAVATAAPGTPVRLRLINTDDTTHRYAVTGAPFHVAAIDGVDLRGPSPLSERALLIPAGGRYDVVTTAPAALSVDGREVWSTGTPSAGTADWPVFDPLAYGTTANRPWSRFDRSFTLVLDRGLDLRGLLPRYAHTVNGAAAPDIPAQTVRDGDVVKFTIVNRSLVAHPWHLHGHHVLVLARDGRPATGSPLWLDSFDVRPGEVWEVAFEADNPGVWANHCHNLPHADAGMMLHLAYE</sequence>
<evidence type="ECO:0000256" key="5">
    <source>
        <dbReference type="SAM" id="Phobius"/>
    </source>
</evidence>
<dbReference type="CDD" id="cd04202">
    <property type="entry name" value="CuRO_D2_2dMcoN_like"/>
    <property type="match status" value="1"/>
</dbReference>
<comment type="caution">
    <text evidence="8">The sequence shown here is derived from an EMBL/GenBank/DDBJ whole genome shotgun (WGS) entry which is preliminary data.</text>
</comment>
<dbReference type="Proteomes" id="UP000294901">
    <property type="component" value="Unassembled WGS sequence"/>
</dbReference>
<feature type="transmembrane region" description="Helical" evidence="5">
    <location>
        <begin position="36"/>
        <end position="57"/>
    </location>
</feature>
<dbReference type="GO" id="GO:0016491">
    <property type="term" value="F:oxidoreductase activity"/>
    <property type="evidence" value="ECO:0007669"/>
    <property type="project" value="UniProtKB-KW"/>
</dbReference>
<dbReference type="InterPro" id="IPR045087">
    <property type="entry name" value="Cu-oxidase_fam"/>
</dbReference>
<evidence type="ECO:0000313" key="9">
    <source>
        <dbReference type="Proteomes" id="UP000294901"/>
    </source>
</evidence>
<feature type="transmembrane region" description="Helical" evidence="5">
    <location>
        <begin position="108"/>
        <end position="132"/>
    </location>
</feature>
<feature type="domain" description="Plastocyanin-like" evidence="6">
    <location>
        <begin position="533"/>
        <end position="631"/>
    </location>
</feature>
<feature type="region of interest" description="Disordered" evidence="4">
    <location>
        <begin position="189"/>
        <end position="254"/>
    </location>
</feature>
<protein>
    <submittedName>
        <fullName evidence="8">FtsP/CotA-like multicopper oxidase with cupredoxin domain</fullName>
    </submittedName>
</protein>
<dbReference type="GO" id="GO:0005507">
    <property type="term" value="F:copper ion binding"/>
    <property type="evidence" value="ECO:0007669"/>
    <property type="project" value="InterPro"/>
</dbReference>
<evidence type="ECO:0000256" key="2">
    <source>
        <dbReference type="ARBA" id="ARBA00023002"/>
    </source>
</evidence>
<keyword evidence="9" id="KW-1185">Reference proteome</keyword>
<feature type="domain" description="Plastocyanin-like" evidence="7">
    <location>
        <begin position="269"/>
        <end position="375"/>
    </location>
</feature>
<feature type="transmembrane region" description="Helical" evidence="5">
    <location>
        <begin position="69"/>
        <end position="88"/>
    </location>
</feature>
<proteinExistence type="predicted"/>
<name>A0A4R6JC58_9ACTN</name>